<reference evidence="2 3" key="1">
    <citation type="submission" date="2021-06" db="EMBL/GenBank/DDBJ databases">
        <authorList>
            <person name="Palmer J.M."/>
        </authorList>
    </citation>
    <scope>NUCLEOTIDE SEQUENCE [LARGE SCALE GENOMIC DNA]</scope>
    <source>
        <strain evidence="2 3">CL_MEX2019</strain>
        <tissue evidence="2">Muscle</tissue>
    </source>
</reference>
<gene>
    <name evidence="2" type="ORF">CHARACLAT_031443</name>
</gene>
<protein>
    <submittedName>
        <fullName evidence="2">Uncharacterized protein</fullName>
    </submittedName>
</protein>
<comment type="caution">
    <text evidence="2">The sequence shown here is derived from an EMBL/GenBank/DDBJ whole genome shotgun (WGS) entry which is preliminary data.</text>
</comment>
<evidence type="ECO:0000313" key="2">
    <source>
        <dbReference type="EMBL" id="MED6275908.1"/>
    </source>
</evidence>
<keyword evidence="3" id="KW-1185">Reference proteome</keyword>
<dbReference type="EMBL" id="JAHUTJ010029675">
    <property type="protein sequence ID" value="MED6275908.1"/>
    <property type="molecule type" value="Genomic_DNA"/>
</dbReference>
<organism evidence="2 3">
    <name type="scientific">Characodon lateralis</name>
    <dbReference type="NCBI Taxonomy" id="208331"/>
    <lineage>
        <taxon>Eukaryota</taxon>
        <taxon>Metazoa</taxon>
        <taxon>Chordata</taxon>
        <taxon>Craniata</taxon>
        <taxon>Vertebrata</taxon>
        <taxon>Euteleostomi</taxon>
        <taxon>Actinopterygii</taxon>
        <taxon>Neopterygii</taxon>
        <taxon>Teleostei</taxon>
        <taxon>Neoteleostei</taxon>
        <taxon>Acanthomorphata</taxon>
        <taxon>Ovalentaria</taxon>
        <taxon>Atherinomorphae</taxon>
        <taxon>Cyprinodontiformes</taxon>
        <taxon>Goodeidae</taxon>
        <taxon>Characodon</taxon>
    </lineage>
</organism>
<feature type="signal peptide" evidence="1">
    <location>
        <begin position="1"/>
        <end position="16"/>
    </location>
</feature>
<evidence type="ECO:0000256" key="1">
    <source>
        <dbReference type="SAM" id="SignalP"/>
    </source>
</evidence>
<keyword evidence="1" id="KW-0732">Signal</keyword>
<accession>A0ABU7DQ56</accession>
<dbReference type="Proteomes" id="UP001352852">
    <property type="component" value="Unassembled WGS sequence"/>
</dbReference>
<proteinExistence type="predicted"/>
<feature type="chain" id="PRO_5046905992" evidence="1">
    <location>
        <begin position="17"/>
        <end position="76"/>
    </location>
</feature>
<evidence type="ECO:0000313" key="3">
    <source>
        <dbReference type="Proteomes" id="UP001352852"/>
    </source>
</evidence>
<name>A0ABU7DQ56_9TELE</name>
<sequence>MIALVIFCYIWKVCKAEELLKDNKMAGRRLQFTRKLLWEMCLSNQLQPAIDEKTLITAMNGLSRQITQFSTEVNQQ</sequence>